<evidence type="ECO:0000256" key="1">
    <source>
        <dbReference type="ARBA" id="ARBA00005417"/>
    </source>
</evidence>
<dbReference type="EMBL" id="QYYD01000024">
    <property type="protein sequence ID" value="RJF69390.1"/>
    <property type="molecule type" value="Genomic_DNA"/>
</dbReference>
<evidence type="ECO:0000256" key="5">
    <source>
        <dbReference type="ARBA" id="ARBA00022970"/>
    </source>
</evidence>
<sequence>MPLLEVNSVSASYADGVEVLHGIDLAVNQGEMVTLIGANGAGKTTTLRAIMGLLRAQGSIKFDGVEILGRETPEIAKLGISMVPEGRGVFPGLSVYDNLRVATTPWIRRGQSAAEDLDRVFELFPILAERRKQLGWSLSGGQQQMLAIGRAIMARPKLMLLDEPSLGLAPNLVEEVFEKLRSINEQGVSILLVEQNAFMALEYSRLAYVIERGTVSKQMSSSALLDDEGIKAAYLGG</sequence>
<dbReference type="Gene3D" id="3.40.50.300">
    <property type="entry name" value="P-loop containing nucleotide triphosphate hydrolases"/>
    <property type="match status" value="1"/>
</dbReference>
<dbReference type="PANTHER" id="PTHR43820:SF4">
    <property type="entry name" value="HIGH-AFFINITY BRANCHED-CHAIN AMINO ACID TRANSPORT ATP-BINDING PROTEIN LIVF"/>
    <property type="match status" value="1"/>
</dbReference>
<reference evidence="8 9" key="1">
    <citation type="submission" date="2018-09" db="EMBL/GenBank/DDBJ databases">
        <title>Draft genome sequence of Rhodopseudomonas palustris 2.1.18.</title>
        <authorList>
            <person name="Robertson S.L."/>
            <person name="Meyer T.E."/>
            <person name="Kyndt J.A."/>
        </authorList>
    </citation>
    <scope>NUCLEOTIDE SEQUENCE [LARGE SCALE GENOMIC DNA]</scope>
    <source>
        <strain evidence="8 9">2.1.18</strain>
    </source>
</reference>
<evidence type="ECO:0000256" key="4">
    <source>
        <dbReference type="ARBA" id="ARBA00022840"/>
    </source>
</evidence>
<dbReference type="Pfam" id="PF00005">
    <property type="entry name" value="ABC_tran"/>
    <property type="match status" value="1"/>
</dbReference>
<accession>A0A418V0M2</accession>
<dbReference type="SMART" id="SM00382">
    <property type="entry name" value="AAA"/>
    <property type="match status" value="1"/>
</dbReference>
<dbReference type="OrthoDB" id="9776369at2"/>
<comment type="function">
    <text evidence="6">Involved in beta-(1--&gt;2)glucan export. Transmembrane domains (TMD) form a pore in the inner membrane and the ATP-binding domain (NBD) is responsible for energy generation.</text>
</comment>
<dbReference type="CDD" id="cd03224">
    <property type="entry name" value="ABC_TM1139_LivF_branched"/>
    <property type="match status" value="1"/>
</dbReference>
<evidence type="ECO:0000256" key="3">
    <source>
        <dbReference type="ARBA" id="ARBA00022741"/>
    </source>
</evidence>
<keyword evidence="4 8" id="KW-0067">ATP-binding</keyword>
<comment type="similarity">
    <text evidence="1">Belongs to the ABC transporter superfamily.</text>
</comment>
<dbReference type="InterPro" id="IPR052156">
    <property type="entry name" value="BCAA_Transport_ATP-bd_LivF"/>
</dbReference>
<keyword evidence="5" id="KW-0029">Amino-acid transport</keyword>
<comment type="caution">
    <text evidence="8">The sequence shown here is derived from an EMBL/GenBank/DDBJ whole genome shotgun (WGS) entry which is preliminary data.</text>
</comment>
<dbReference type="SUPFAM" id="SSF52540">
    <property type="entry name" value="P-loop containing nucleoside triphosphate hydrolases"/>
    <property type="match status" value="1"/>
</dbReference>
<proteinExistence type="inferred from homology"/>
<dbReference type="PROSITE" id="PS50893">
    <property type="entry name" value="ABC_TRANSPORTER_2"/>
    <property type="match status" value="1"/>
</dbReference>
<protein>
    <submittedName>
        <fullName evidence="8">ABC transporter ATP-binding protein</fullName>
    </submittedName>
</protein>
<evidence type="ECO:0000256" key="6">
    <source>
        <dbReference type="ARBA" id="ARBA00024722"/>
    </source>
</evidence>
<dbReference type="PROSITE" id="PS00211">
    <property type="entry name" value="ABC_TRANSPORTER_1"/>
    <property type="match status" value="1"/>
</dbReference>
<dbReference type="InterPro" id="IPR017871">
    <property type="entry name" value="ABC_transporter-like_CS"/>
</dbReference>
<keyword evidence="3" id="KW-0547">Nucleotide-binding</keyword>
<evidence type="ECO:0000259" key="7">
    <source>
        <dbReference type="PROSITE" id="PS50893"/>
    </source>
</evidence>
<organism evidence="8 9">
    <name type="scientific">Rhodopseudomonas palustris</name>
    <dbReference type="NCBI Taxonomy" id="1076"/>
    <lineage>
        <taxon>Bacteria</taxon>
        <taxon>Pseudomonadati</taxon>
        <taxon>Pseudomonadota</taxon>
        <taxon>Alphaproteobacteria</taxon>
        <taxon>Hyphomicrobiales</taxon>
        <taxon>Nitrobacteraceae</taxon>
        <taxon>Rhodopseudomonas</taxon>
    </lineage>
</organism>
<dbReference type="GO" id="GO:0005524">
    <property type="term" value="F:ATP binding"/>
    <property type="evidence" value="ECO:0007669"/>
    <property type="project" value="UniProtKB-KW"/>
</dbReference>
<dbReference type="Proteomes" id="UP000285523">
    <property type="component" value="Unassembled WGS sequence"/>
</dbReference>
<keyword evidence="2" id="KW-0813">Transport</keyword>
<dbReference type="GO" id="GO:0015807">
    <property type="term" value="P:L-amino acid transport"/>
    <property type="evidence" value="ECO:0007669"/>
    <property type="project" value="TreeGrafter"/>
</dbReference>
<gene>
    <name evidence="8" type="ORF">D4Q52_20630</name>
</gene>
<dbReference type="GO" id="GO:0015658">
    <property type="term" value="F:branched-chain amino acid transmembrane transporter activity"/>
    <property type="evidence" value="ECO:0007669"/>
    <property type="project" value="TreeGrafter"/>
</dbReference>
<dbReference type="AlphaFoldDB" id="A0A418V0M2"/>
<feature type="domain" description="ABC transporter" evidence="7">
    <location>
        <begin position="4"/>
        <end position="237"/>
    </location>
</feature>
<dbReference type="InterPro" id="IPR003593">
    <property type="entry name" value="AAA+_ATPase"/>
</dbReference>
<evidence type="ECO:0000313" key="8">
    <source>
        <dbReference type="EMBL" id="RJF69390.1"/>
    </source>
</evidence>
<dbReference type="InterPro" id="IPR003439">
    <property type="entry name" value="ABC_transporter-like_ATP-bd"/>
</dbReference>
<dbReference type="GO" id="GO:0016887">
    <property type="term" value="F:ATP hydrolysis activity"/>
    <property type="evidence" value="ECO:0007669"/>
    <property type="project" value="InterPro"/>
</dbReference>
<dbReference type="InterPro" id="IPR027417">
    <property type="entry name" value="P-loop_NTPase"/>
</dbReference>
<dbReference type="PANTHER" id="PTHR43820">
    <property type="entry name" value="HIGH-AFFINITY BRANCHED-CHAIN AMINO ACID TRANSPORT ATP-BINDING PROTEIN LIVF"/>
    <property type="match status" value="1"/>
</dbReference>
<name>A0A418V0M2_RHOPL</name>
<evidence type="ECO:0000313" key="9">
    <source>
        <dbReference type="Proteomes" id="UP000285523"/>
    </source>
</evidence>
<evidence type="ECO:0000256" key="2">
    <source>
        <dbReference type="ARBA" id="ARBA00022448"/>
    </source>
</evidence>